<comment type="catalytic activity">
    <reaction evidence="1">
        <text>Preferential release of a C-terminal arginine or lysine residue.</text>
        <dbReference type="EC" id="3.4.16.6"/>
    </reaction>
</comment>
<dbReference type="GO" id="GO:0006508">
    <property type="term" value="P:proteolysis"/>
    <property type="evidence" value="ECO:0007669"/>
    <property type="project" value="UniProtKB-KW"/>
</dbReference>
<evidence type="ECO:0000256" key="1">
    <source>
        <dbReference type="ARBA" id="ARBA00001003"/>
    </source>
</evidence>
<dbReference type="PANTHER" id="PTHR11802">
    <property type="entry name" value="SERINE PROTEASE FAMILY S10 SERINE CARBOXYPEPTIDASE"/>
    <property type="match status" value="1"/>
</dbReference>
<sequence>MAFLLRHPLVLALSILAATTTSVLAIPTAGDRRTVESPLDSKVSLSYKETKICETTQGVKSYSGYVNLPADPAEGRNYDIHTFFWFFEARHDPSNAPLSLWLQGGPGVPSITAAVGENGPCRITSDSKDTVLNEWSWNNEVNMLYIDQPVQVGFSYDKLTNGTIDEVYSPVFVTPQEEPLDSLDLNSTWLGGTFPSQSPNSTANTTTTAARAAWHFMQTWMQEFPKYKPNDNKFSIWAESYGGHYGPTFADFFESQNSLVASGDLHNPAAVPLHLDTLGLVNSCVDILTQMPTYPITAYNNTYDIQIINETVYQAAVDSFPTCSDLVKACRSLSASNDPLKTGADPETNDACSDAYEYCFRAMWQPYSDTGRNPFDLTSMVPSPFPPKYAAGYLNTKEIQEELGVPLNFTGQSVVVNTMFADTGDFILGDNLAILGQLLDRGVKIALMYGDRDYQCNWLGGERISLAIESSISANFGSAGYANIQTNDSYIGGLVRQYGNLSFSRVFSAGHEVPYYQPETAYKIFSRVMSEKDVATGSVSTNCEETYSTIGPADISGIKNDLPDPHKPECYFWDIQETCTPEQAQIFGSGRAITENFILIGYVAQNGSAVYY</sequence>
<dbReference type="AlphaFoldDB" id="A0A1Y2EE54"/>
<evidence type="ECO:0000256" key="7">
    <source>
        <dbReference type="ARBA" id="ARBA00022670"/>
    </source>
</evidence>
<dbReference type="PANTHER" id="PTHR11802:SF189">
    <property type="entry name" value="CARBOXYPEPTIDASE"/>
    <property type="match status" value="1"/>
</dbReference>
<keyword evidence="16" id="KW-1185">Reference proteome</keyword>
<gene>
    <name evidence="15" type="ORF">BCR38DRAFT_383745</name>
</gene>
<keyword evidence="9 14" id="KW-0378">Hydrolase</keyword>
<dbReference type="PRINTS" id="PR00724">
    <property type="entry name" value="CRBOXYPTASEC"/>
</dbReference>
<dbReference type="GeneID" id="63773658"/>
<keyword evidence="12" id="KW-0449">Lipoprotein</keyword>
<accession>A0A1Y2EE54</accession>
<evidence type="ECO:0000256" key="3">
    <source>
        <dbReference type="ARBA" id="ARBA00009431"/>
    </source>
</evidence>
<evidence type="ECO:0000313" key="16">
    <source>
        <dbReference type="Proteomes" id="UP000193689"/>
    </source>
</evidence>
<keyword evidence="4" id="KW-1003">Cell membrane</keyword>
<keyword evidence="6 14" id="KW-0121">Carboxypeptidase</keyword>
<comment type="caution">
    <text evidence="15">The sequence shown here is derived from an EMBL/GenBank/DDBJ whole genome shotgun (WGS) entry which is preliminary data.</text>
</comment>
<evidence type="ECO:0000256" key="10">
    <source>
        <dbReference type="ARBA" id="ARBA00023026"/>
    </source>
</evidence>
<proteinExistence type="inferred from homology"/>
<evidence type="ECO:0000256" key="2">
    <source>
        <dbReference type="ARBA" id="ARBA00004609"/>
    </source>
</evidence>
<keyword evidence="5" id="KW-0472">Membrane</keyword>
<evidence type="ECO:0000256" key="5">
    <source>
        <dbReference type="ARBA" id="ARBA00022622"/>
    </source>
</evidence>
<evidence type="ECO:0000313" key="15">
    <source>
        <dbReference type="EMBL" id="ORY69594.1"/>
    </source>
</evidence>
<reference evidence="15 16" key="1">
    <citation type="submission" date="2016-07" db="EMBL/GenBank/DDBJ databases">
        <title>Pervasive Adenine N6-methylation of Active Genes in Fungi.</title>
        <authorList>
            <consortium name="DOE Joint Genome Institute"/>
            <person name="Mondo S.J."/>
            <person name="Dannebaum R.O."/>
            <person name="Kuo R.C."/>
            <person name="Labutti K."/>
            <person name="Haridas S."/>
            <person name="Kuo A."/>
            <person name="Salamov A."/>
            <person name="Ahrendt S.R."/>
            <person name="Lipzen A."/>
            <person name="Sullivan W."/>
            <person name="Andreopoulos W.B."/>
            <person name="Clum A."/>
            <person name="Lindquist E."/>
            <person name="Daum C."/>
            <person name="Ramamoorthy G.K."/>
            <person name="Gryganskyi A."/>
            <person name="Culley D."/>
            <person name="Magnuson J.K."/>
            <person name="James T.Y."/>
            <person name="O'Malley M.A."/>
            <person name="Stajich J.E."/>
            <person name="Spatafora J.W."/>
            <person name="Visel A."/>
            <person name="Grigoriev I.V."/>
        </authorList>
    </citation>
    <scope>NUCLEOTIDE SEQUENCE [LARGE SCALE GENOMIC DNA]</scope>
    <source>
        <strain evidence="15 16">CBS 129021</strain>
    </source>
</reference>
<dbReference type="STRING" id="1141098.A0A1Y2EE54"/>
<dbReference type="InterPro" id="IPR001563">
    <property type="entry name" value="Peptidase_S10"/>
</dbReference>
<dbReference type="EMBL" id="MCFJ01000002">
    <property type="protein sequence ID" value="ORY69594.1"/>
    <property type="molecule type" value="Genomic_DNA"/>
</dbReference>
<keyword evidence="11" id="KW-0325">Glycoprotein</keyword>
<evidence type="ECO:0000256" key="14">
    <source>
        <dbReference type="RuleBase" id="RU361156"/>
    </source>
</evidence>
<comment type="function">
    <text evidence="13">Extracellular serine carboxypeptidase that contributes to pathogenicity.</text>
</comment>
<keyword evidence="7 14" id="KW-0645">Protease</keyword>
<dbReference type="PROSITE" id="PS00560">
    <property type="entry name" value="CARBOXYPEPT_SER_HIS"/>
    <property type="match status" value="1"/>
</dbReference>
<dbReference type="InterPro" id="IPR018202">
    <property type="entry name" value="Ser_caboxypep_ser_AS"/>
</dbReference>
<protein>
    <recommendedName>
        <fullName evidence="14">Carboxypeptidase</fullName>
        <ecNumber evidence="14">3.4.16.-</ecNumber>
    </recommendedName>
</protein>
<dbReference type="RefSeq" id="XP_040719544.1">
    <property type="nucleotide sequence ID" value="XM_040857446.1"/>
</dbReference>
<name>A0A1Y2EE54_9PEZI</name>
<dbReference type="Pfam" id="PF00450">
    <property type="entry name" value="Peptidase_S10"/>
    <property type="match status" value="1"/>
</dbReference>
<keyword evidence="8 14" id="KW-0732">Signal</keyword>
<dbReference type="GO" id="GO:0000324">
    <property type="term" value="C:fungal-type vacuole"/>
    <property type="evidence" value="ECO:0007669"/>
    <property type="project" value="TreeGrafter"/>
</dbReference>
<dbReference type="SUPFAM" id="SSF53474">
    <property type="entry name" value="alpha/beta-Hydrolases"/>
    <property type="match status" value="1"/>
</dbReference>
<evidence type="ECO:0000256" key="9">
    <source>
        <dbReference type="ARBA" id="ARBA00022801"/>
    </source>
</evidence>
<dbReference type="GO" id="GO:0004185">
    <property type="term" value="F:serine-type carboxypeptidase activity"/>
    <property type="evidence" value="ECO:0007669"/>
    <property type="project" value="UniProtKB-UniRule"/>
</dbReference>
<keyword evidence="10" id="KW-0843">Virulence</keyword>
<evidence type="ECO:0000256" key="12">
    <source>
        <dbReference type="ARBA" id="ARBA00023288"/>
    </source>
</evidence>
<evidence type="ECO:0000256" key="4">
    <source>
        <dbReference type="ARBA" id="ARBA00022475"/>
    </source>
</evidence>
<dbReference type="InParanoid" id="A0A1Y2EE54"/>
<dbReference type="InterPro" id="IPR029058">
    <property type="entry name" value="AB_hydrolase_fold"/>
</dbReference>
<dbReference type="Proteomes" id="UP000193689">
    <property type="component" value="Unassembled WGS sequence"/>
</dbReference>
<evidence type="ECO:0000256" key="13">
    <source>
        <dbReference type="ARBA" id="ARBA00037356"/>
    </source>
</evidence>
<dbReference type="GO" id="GO:0098552">
    <property type="term" value="C:side of membrane"/>
    <property type="evidence" value="ECO:0007669"/>
    <property type="project" value="UniProtKB-KW"/>
</dbReference>
<dbReference type="OrthoDB" id="443318at2759"/>
<feature type="chain" id="PRO_5011827909" description="Carboxypeptidase" evidence="14">
    <location>
        <begin position="26"/>
        <end position="612"/>
    </location>
</feature>
<dbReference type="Gene3D" id="3.40.50.1820">
    <property type="entry name" value="alpha/beta hydrolase"/>
    <property type="match status" value="1"/>
</dbReference>
<dbReference type="InterPro" id="IPR033124">
    <property type="entry name" value="Ser_caboxypep_his_AS"/>
</dbReference>
<dbReference type="GO" id="GO:0005886">
    <property type="term" value="C:plasma membrane"/>
    <property type="evidence" value="ECO:0007669"/>
    <property type="project" value="UniProtKB-SubCell"/>
</dbReference>
<feature type="signal peptide" evidence="14">
    <location>
        <begin position="1"/>
        <end position="25"/>
    </location>
</feature>
<evidence type="ECO:0000256" key="11">
    <source>
        <dbReference type="ARBA" id="ARBA00023180"/>
    </source>
</evidence>
<dbReference type="PROSITE" id="PS00131">
    <property type="entry name" value="CARBOXYPEPT_SER_SER"/>
    <property type="match status" value="1"/>
</dbReference>
<evidence type="ECO:0000256" key="6">
    <source>
        <dbReference type="ARBA" id="ARBA00022645"/>
    </source>
</evidence>
<keyword evidence="5" id="KW-0336">GPI-anchor</keyword>
<evidence type="ECO:0000256" key="8">
    <source>
        <dbReference type="ARBA" id="ARBA00022729"/>
    </source>
</evidence>
<comment type="similarity">
    <text evidence="3 14">Belongs to the peptidase S10 family.</text>
</comment>
<dbReference type="EC" id="3.4.16.-" evidence="14"/>
<organism evidence="15 16">
    <name type="scientific">Pseudomassariella vexata</name>
    <dbReference type="NCBI Taxonomy" id="1141098"/>
    <lineage>
        <taxon>Eukaryota</taxon>
        <taxon>Fungi</taxon>
        <taxon>Dikarya</taxon>
        <taxon>Ascomycota</taxon>
        <taxon>Pezizomycotina</taxon>
        <taxon>Sordariomycetes</taxon>
        <taxon>Xylariomycetidae</taxon>
        <taxon>Amphisphaeriales</taxon>
        <taxon>Pseudomassariaceae</taxon>
        <taxon>Pseudomassariella</taxon>
    </lineage>
</organism>
<comment type="subcellular location">
    <subcellularLocation>
        <location evidence="2">Cell membrane</location>
        <topology evidence="2">Lipid-anchor</topology>
        <topology evidence="2">GPI-anchor</topology>
    </subcellularLocation>
</comment>